<dbReference type="Pfam" id="PF02576">
    <property type="entry name" value="RimP_N"/>
    <property type="match status" value="1"/>
</dbReference>
<evidence type="ECO:0000259" key="5">
    <source>
        <dbReference type="Pfam" id="PF17384"/>
    </source>
</evidence>
<dbReference type="InterPro" id="IPR003728">
    <property type="entry name" value="Ribosome_maturation_RimP"/>
</dbReference>
<evidence type="ECO:0000256" key="2">
    <source>
        <dbReference type="ARBA" id="ARBA00022517"/>
    </source>
</evidence>
<reference evidence="7" key="1">
    <citation type="submission" date="2016-11" db="EMBL/GenBank/DDBJ databases">
        <authorList>
            <person name="Varghese N."/>
            <person name="Submissions S."/>
        </authorList>
    </citation>
    <scope>NUCLEOTIDE SEQUENCE [LARGE SCALE GENOMIC DNA]</scope>
    <source>
        <strain evidence="7">DSM 11792</strain>
    </source>
</reference>
<organism evidence="6 7">
    <name type="scientific">Desulfofundulus australicus DSM 11792</name>
    <dbReference type="NCBI Taxonomy" id="1121425"/>
    <lineage>
        <taxon>Bacteria</taxon>
        <taxon>Bacillati</taxon>
        <taxon>Bacillota</taxon>
        <taxon>Clostridia</taxon>
        <taxon>Eubacteriales</taxon>
        <taxon>Peptococcaceae</taxon>
        <taxon>Desulfofundulus</taxon>
    </lineage>
</organism>
<keyword evidence="2 3" id="KW-0690">Ribosome biogenesis</keyword>
<keyword evidence="1 3" id="KW-0963">Cytoplasm</keyword>
<evidence type="ECO:0000256" key="3">
    <source>
        <dbReference type="HAMAP-Rule" id="MF_01077"/>
    </source>
</evidence>
<name>A0A1M4UQ29_9FIRM</name>
<keyword evidence="7" id="KW-1185">Reference proteome</keyword>
<proteinExistence type="inferred from homology"/>
<dbReference type="Pfam" id="PF17384">
    <property type="entry name" value="DUF150_C"/>
    <property type="match status" value="1"/>
</dbReference>
<dbReference type="Gene3D" id="2.30.30.180">
    <property type="entry name" value="Ribosome maturation factor RimP, C-terminal domain"/>
    <property type="match status" value="1"/>
</dbReference>
<dbReference type="HAMAP" id="MF_01077">
    <property type="entry name" value="RimP"/>
    <property type="match status" value="1"/>
</dbReference>
<comment type="function">
    <text evidence="3">Required for maturation of 30S ribosomal subunits.</text>
</comment>
<dbReference type="AlphaFoldDB" id="A0A1M4UQ29"/>
<dbReference type="InterPro" id="IPR028998">
    <property type="entry name" value="RimP_C"/>
</dbReference>
<dbReference type="Gene3D" id="3.30.300.70">
    <property type="entry name" value="RimP-like superfamily, N-terminal"/>
    <property type="match status" value="1"/>
</dbReference>
<dbReference type="GO" id="GO:0006412">
    <property type="term" value="P:translation"/>
    <property type="evidence" value="ECO:0007669"/>
    <property type="project" value="TreeGrafter"/>
</dbReference>
<dbReference type="RefSeq" id="WP_027355451.1">
    <property type="nucleotide sequence ID" value="NZ_FQUW01000007.1"/>
</dbReference>
<evidence type="ECO:0000259" key="4">
    <source>
        <dbReference type="Pfam" id="PF02576"/>
    </source>
</evidence>
<dbReference type="PANTHER" id="PTHR33867:SF1">
    <property type="entry name" value="RIBOSOME MATURATION FACTOR RIMP"/>
    <property type="match status" value="1"/>
</dbReference>
<dbReference type="EMBL" id="FQUW01000007">
    <property type="protein sequence ID" value="SHE58758.1"/>
    <property type="molecule type" value="Genomic_DNA"/>
</dbReference>
<comment type="subcellular location">
    <subcellularLocation>
        <location evidence="3">Cytoplasm</location>
    </subcellularLocation>
</comment>
<dbReference type="GO" id="GO:0005829">
    <property type="term" value="C:cytosol"/>
    <property type="evidence" value="ECO:0007669"/>
    <property type="project" value="TreeGrafter"/>
</dbReference>
<dbReference type="NCBIfam" id="NF000928">
    <property type="entry name" value="PRK00092.1-2"/>
    <property type="match status" value="1"/>
</dbReference>
<dbReference type="InterPro" id="IPR035956">
    <property type="entry name" value="RimP_N_sf"/>
</dbReference>
<sequence length="155" mass="17454">MTKNKVVATVEELATPLVNSLGLELVDVEYVKEGRRWYLRIFIDKPGGVTLDDCQAVSEALDPILDEVDPIPHSYHLEVSSPGIERPLKKPADFERFSGCRVQLTTFTPQDGQRKFTGRLEGLQNQMVVLTLDDGQERRIPFSEVATARLKASWL</sequence>
<dbReference type="SUPFAM" id="SSF74942">
    <property type="entry name" value="YhbC-like, C-terminal domain"/>
    <property type="match status" value="1"/>
</dbReference>
<evidence type="ECO:0000256" key="1">
    <source>
        <dbReference type="ARBA" id="ARBA00022490"/>
    </source>
</evidence>
<evidence type="ECO:0000313" key="7">
    <source>
        <dbReference type="Proteomes" id="UP000184196"/>
    </source>
</evidence>
<dbReference type="SUPFAM" id="SSF75420">
    <property type="entry name" value="YhbC-like, N-terminal domain"/>
    <property type="match status" value="1"/>
</dbReference>
<dbReference type="InterPro" id="IPR036847">
    <property type="entry name" value="RimP_C_sf"/>
</dbReference>
<dbReference type="FunFam" id="3.30.300.70:FF:000001">
    <property type="entry name" value="Ribosome maturation factor RimP"/>
    <property type="match status" value="1"/>
</dbReference>
<dbReference type="Proteomes" id="UP000184196">
    <property type="component" value="Unassembled WGS sequence"/>
</dbReference>
<feature type="domain" description="Ribosome maturation factor RimP C-terminal" evidence="5">
    <location>
        <begin position="88"/>
        <end position="152"/>
    </location>
</feature>
<dbReference type="CDD" id="cd01734">
    <property type="entry name" value="YlxS_C"/>
    <property type="match status" value="1"/>
</dbReference>
<dbReference type="InterPro" id="IPR028989">
    <property type="entry name" value="RimP_N"/>
</dbReference>
<dbReference type="PANTHER" id="PTHR33867">
    <property type="entry name" value="RIBOSOME MATURATION FACTOR RIMP"/>
    <property type="match status" value="1"/>
</dbReference>
<protein>
    <recommendedName>
        <fullName evidence="3">Ribosome maturation factor RimP</fullName>
    </recommendedName>
</protein>
<comment type="similarity">
    <text evidence="3">Belongs to the RimP family.</text>
</comment>
<evidence type="ECO:0000313" key="6">
    <source>
        <dbReference type="EMBL" id="SHE58758.1"/>
    </source>
</evidence>
<accession>A0A1M4UQ29</accession>
<feature type="domain" description="Ribosome maturation factor RimP N-terminal" evidence="4">
    <location>
        <begin position="14"/>
        <end position="85"/>
    </location>
</feature>
<dbReference type="OrthoDB" id="9805006at2"/>
<dbReference type="GO" id="GO:0000028">
    <property type="term" value="P:ribosomal small subunit assembly"/>
    <property type="evidence" value="ECO:0007669"/>
    <property type="project" value="TreeGrafter"/>
</dbReference>
<gene>
    <name evidence="3" type="primary">rimP</name>
    <name evidence="6" type="ORF">SAMN02745218_00535</name>
</gene>